<keyword evidence="3" id="KW-1185">Reference proteome</keyword>
<sequence length="318" mass="36554">MQAEQPLVSVVLAVFRPNPDWLRELLFSLNRQTYRPLELLIRDDCPDCPTDPEIFRECVTAFPWQLVKGQKNLGSNGAFQELTSMARGKYIAYCDQDDIWEDWKIARMVRRLEETGALLCCSDLSVIDEAGRELAPSITRLRRRHVFREGAGLAPGLIYRNFVTGCAMVMRAEMAKAAIPFEPYMVHDHWLALFSAVQGEIAFEPAATVRYRQHGGNQTGVLTGVRTKEDYSRLRIELFLSRVRSLSERLGSREELRGPLEESVRWARAREDYYRHPDPASAARLWADRQADRSVTLFELFMPMIPAFLFGRILNLLK</sequence>
<dbReference type="EMBL" id="FWXW01000005">
    <property type="protein sequence ID" value="SMC73404.1"/>
    <property type="molecule type" value="Genomic_DNA"/>
</dbReference>
<feature type="domain" description="Glycosyltransferase 2-like" evidence="1">
    <location>
        <begin position="9"/>
        <end position="171"/>
    </location>
</feature>
<dbReference type="PANTHER" id="PTHR22916:SF3">
    <property type="entry name" value="UDP-GLCNAC:BETAGAL BETA-1,3-N-ACETYLGLUCOSAMINYLTRANSFERASE-LIKE PROTEIN 1"/>
    <property type="match status" value="1"/>
</dbReference>
<dbReference type="PANTHER" id="PTHR22916">
    <property type="entry name" value="GLYCOSYLTRANSFERASE"/>
    <property type="match status" value="1"/>
</dbReference>
<proteinExistence type="predicted"/>
<dbReference type="Proteomes" id="UP000192790">
    <property type="component" value="Unassembled WGS sequence"/>
</dbReference>
<protein>
    <submittedName>
        <fullName evidence="2">Glycosyltransferase involved in cell wall bisynthesis</fullName>
    </submittedName>
</protein>
<reference evidence="2 3" key="1">
    <citation type="submission" date="2017-04" db="EMBL/GenBank/DDBJ databases">
        <authorList>
            <person name="Afonso C.L."/>
            <person name="Miller P.J."/>
            <person name="Scott M.A."/>
            <person name="Spackman E."/>
            <person name="Goraichik I."/>
            <person name="Dimitrov K.M."/>
            <person name="Suarez D.L."/>
            <person name="Swayne D.E."/>
        </authorList>
    </citation>
    <scope>NUCLEOTIDE SEQUENCE [LARGE SCALE GENOMIC DNA]</scope>
    <source>
        <strain evidence="2 3">DSM 12816</strain>
    </source>
</reference>
<accession>A0A1W2BKL2</accession>
<organism evidence="2 3">
    <name type="scientific">Papillibacter cinnamivorans DSM 12816</name>
    <dbReference type="NCBI Taxonomy" id="1122930"/>
    <lineage>
        <taxon>Bacteria</taxon>
        <taxon>Bacillati</taxon>
        <taxon>Bacillota</taxon>
        <taxon>Clostridia</taxon>
        <taxon>Eubacteriales</taxon>
        <taxon>Oscillospiraceae</taxon>
        <taxon>Papillibacter</taxon>
    </lineage>
</organism>
<dbReference type="InterPro" id="IPR001173">
    <property type="entry name" value="Glyco_trans_2-like"/>
</dbReference>
<gene>
    <name evidence="2" type="ORF">SAMN02745168_2267</name>
</gene>
<dbReference type="AlphaFoldDB" id="A0A1W2BKL2"/>
<evidence type="ECO:0000313" key="3">
    <source>
        <dbReference type="Proteomes" id="UP000192790"/>
    </source>
</evidence>
<dbReference type="RefSeq" id="WP_159448093.1">
    <property type="nucleotide sequence ID" value="NZ_FWXW01000005.1"/>
</dbReference>
<dbReference type="InterPro" id="IPR029044">
    <property type="entry name" value="Nucleotide-diphossugar_trans"/>
</dbReference>
<evidence type="ECO:0000259" key="1">
    <source>
        <dbReference type="Pfam" id="PF00535"/>
    </source>
</evidence>
<keyword evidence="2" id="KW-0808">Transferase</keyword>
<evidence type="ECO:0000313" key="2">
    <source>
        <dbReference type="EMBL" id="SMC73404.1"/>
    </source>
</evidence>
<dbReference type="Pfam" id="PF00535">
    <property type="entry name" value="Glycos_transf_2"/>
    <property type="match status" value="1"/>
</dbReference>
<name>A0A1W2BKL2_9FIRM</name>
<dbReference type="GO" id="GO:0016758">
    <property type="term" value="F:hexosyltransferase activity"/>
    <property type="evidence" value="ECO:0007669"/>
    <property type="project" value="UniProtKB-ARBA"/>
</dbReference>
<dbReference type="OrthoDB" id="9802649at2"/>
<dbReference type="SUPFAM" id="SSF53448">
    <property type="entry name" value="Nucleotide-diphospho-sugar transferases"/>
    <property type="match status" value="1"/>
</dbReference>
<dbReference type="Gene3D" id="3.90.550.10">
    <property type="entry name" value="Spore Coat Polysaccharide Biosynthesis Protein SpsA, Chain A"/>
    <property type="match status" value="1"/>
</dbReference>
<dbReference type="STRING" id="1122930.SAMN02745168_2267"/>